<feature type="transmembrane region" description="Helical" evidence="1">
    <location>
        <begin position="46"/>
        <end position="68"/>
    </location>
</feature>
<keyword evidence="4" id="KW-1185">Reference proteome</keyword>
<organism evidence="3 4">
    <name type="scientific">Pyrocoelia pectoralis</name>
    <dbReference type="NCBI Taxonomy" id="417401"/>
    <lineage>
        <taxon>Eukaryota</taxon>
        <taxon>Metazoa</taxon>
        <taxon>Ecdysozoa</taxon>
        <taxon>Arthropoda</taxon>
        <taxon>Hexapoda</taxon>
        <taxon>Insecta</taxon>
        <taxon>Pterygota</taxon>
        <taxon>Neoptera</taxon>
        <taxon>Endopterygota</taxon>
        <taxon>Coleoptera</taxon>
        <taxon>Polyphaga</taxon>
        <taxon>Elateriformia</taxon>
        <taxon>Elateroidea</taxon>
        <taxon>Lampyridae</taxon>
        <taxon>Lampyrinae</taxon>
        <taxon>Pyrocoelia</taxon>
    </lineage>
</organism>
<dbReference type="PANTHER" id="PTHR45749:SF35">
    <property type="entry name" value="AC-LIKE TRANSPOSASE-RELATED"/>
    <property type="match status" value="1"/>
</dbReference>
<dbReference type="Proteomes" id="UP001329430">
    <property type="component" value="Chromosome 2"/>
</dbReference>
<dbReference type="AlphaFoldDB" id="A0AAN7VPQ4"/>
<proteinExistence type="predicted"/>
<dbReference type="Pfam" id="PF05699">
    <property type="entry name" value="Dimer_Tnp_hAT"/>
    <property type="match status" value="1"/>
</dbReference>
<sequence length="129" mass="14725">MLHDPSKNEKDIVAEDLCDEIDNVALYISNEKNALSVIQYLFKNNLIYLFQNLVIAIRIFLTLPVTVASGERSFSKLKIIKNYLRATMGQERLSDLSIISIKKDFSEGINISDIIKDFALKKARKAKFI</sequence>
<dbReference type="EMBL" id="JAVRBK010000002">
    <property type="protein sequence ID" value="KAK5648014.1"/>
    <property type="molecule type" value="Genomic_DNA"/>
</dbReference>
<comment type="caution">
    <text evidence="3">The sequence shown here is derived from an EMBL/GenBank/DDBJ whole genome shotgun (WGS) entry which is preliminary data.</text>
</comment>
<dbReference type="GO" id="GO:0046983">
    <property type="term" value="F:protein dimerization activity"/>
    <property type="evidence" value="ECO:0007669"/>
    <property type="project" value="InterPro"/>
</dbReference>
<protein>
    <recommendedName>
        <fullName evidence="2">HAT C-terminal dimerisation domain-containing protein</fullName>
    </recommendedName>
</protein>
<evidence type="ECO:0000313" key="3">
    <source>
        <dbReference type="EMBL" id="KAK5648014.1"/>
    </source>
</evidence>
<evidence type="ECO:0000259" key="2">
    <source>
        <dbReference type="Pfam" id="PF05699"/>
    </source>
</evidence>
<reference evidence="3 4" key="1">
    <citation type="journal article" date="2024" name="Insects">
        <title>An Improved Chromosome-Level Genome Assembly of the Firefly Pyrocoelia pectoralis.</title>
        <authorList>
            <person name="Fu X."/>
            <person name="Meyer-Rochow V.B."/>
            <person name="Ballantyne L."/>
            <person name="Zhu X."/>
        </authorList>
    </citation>
    <scope>NUCLEOTIDE SEQUENCE [LARGE SCALE GENOMIC DNA]</scope>
    <source>
        <strain evidence="3">XCY_ONT2</strain>
    </source>
</reference>
<dbReference type="PANTHER" id="PTHR45749">
    <property type="match status" value="1"/>
</dbReference>
<dbReference type="InterPro" id="IPR008906">
    <property type="entry name" value="HATC_C_dom"/>
</dbReference>
<feature type="domain" description="HAT C-terminal dimerisation" evidence="2">
    <location>
        <begin position="33"/>
        <end position="104"/>
    </location>
</feature>
<evidence type="ECO:0000313" key="4">
    <source>
        <dbReference type="Proteomes" id="UP001329430"/>
    </source>
</evidence>
<evidence type="ECO:0000256" key="1">
    <source>
        <dbReference type="SAM" id="Phobius"/>
    </source>
</evidence>
<keyword evidence="1" id="KW-1133">Transmembrane helix</keyword>
<gene>
    <name evidence="3" type="ORF">RI129_002906</name>
</gene>
<keyword evidence="1" id="KW-0472">Membrane</keyword>
<name>A0AAN7VPQ4_9COLE</name>
<accession>A0AAN7VPQ4</accession>
<keyword evidence="1" id="KW-0812">Transmembrane</keyword>